<keyword evidence="2" id="KW-1185">Reference proteome</keyword>
<evidence type="ECO:0000313" key="2">
    <source>
        <dbReference type="Proteomes" id="UP001396334"/>
    </source>
</evidence>
<comment type="caution">
    <text evidence="1">The sequence shown here is derived from an EMBL/GenBank/DDBJ whole genome shotgun (WGS) entry which is preliminary data.</text>
</comment>
<reference evidence="1 2" key="1">
    <citation type="journal article" date="2024" name="G3 (Bethesda)">
        <title>Genome assembly of Hibiscus sabdariffa L. provides insights into metabolisms of medicinal natural products.</title>
        <authorList>
            <person name="Kim T."/>
        </authorList>
    </citation>
    <scope>NUCLEOTIDE SEQUENCE [LARGE SCALE GENOMIC DNA]</scope>
    <source>
        <strain evidence="1">TK-2024</strain>
        <tissue evidence="1">Old leaves</tissue>
    </source>
</reference>
<dbReference type="EMBL" id="JBBPBN010000037">
    <property type="protein sequence ID" value="KAK9000548.1"/>
    <property type="molecule type" value="Genomic_DNA"/>
</dbReference>
<protein>
    <submittedName>
        <fullName evidence="1">Uncharacterized protein</fullName>
    </submittedName>
</protein>
<dbReference type="Proteomes" id="UP001396334">
    <property type="component" value="Unassembled WGS sequence"/>
</dbReference>
<proteinExistence type="predicted"/>
<gene>
    <name evidence="1" type="ORF">V6N11_081040</name>
</gene>
<accession>A0ABR2QIR0</accession>
<organism evidence="1 2">
    <name type="scientific">Hibiscus sabdariffa</name>
    <name type="common">roselle</name>
    <dbReference type="NCBI Taxonomy" id="183260"/>
    <lineage>
        <taxon>Eukaryota</taxon>
        <taxon>Viridiplantae</taxon>
        <taxon>Streptophyta</taxon>
        <taxon>Embryophyta</taxon>
        <taxon>Tracheophyta</taxon>
        <taxon>Spermatophyta</taxon>
        <taxon>Magnoliopsida</taxon>
        <taxon>eudicotyledons</taxon>
        <taxon>Gunneridae</taxon>
        <taxon>Pentapetalae</taxon>
        <taxon>rosids</taxon>
        <taxon>malvids</taxon>
        <taxon>Malvales</taxon>
        <taxon>Malvaceae</taxon>
        <taxon>Malvoideae</taxon>
        <taxon>Hibiscus</taxon>
    </lineage>
</organism>
<sequence length="186" mass="20174">MDLWYVVFDEGKFPFYVSASSSSNNSDVSTSFSTSPLCVPNFSTASTQARSSTSQVVIPSAVSEPFMAAGEDSVVHVEPSNTVVQDPPVLVDLQTQVEVVGDFNDTSTQLSSPLERPQFRTDVHSPNSPVIHEPATQGEVSALEQVEIESVAHDEVMALEQVEIEPTIFAHIPNHVHNRHDSTSGH</sequence>
<name>A0ABR2QIR0_9ROSI</name>
<evidence type="ECO:0000313" key="1">
    <source>
        <dbReference type="EMBL" id="KAK9000548.1"/>
    </source>
</evidence>